<dbReference type="NCBIfam" id="TIGR02490">
    <property type="entry name" value="flgF"/>
    <property type="match status" value="1"/>
</dbReference>
<dbReference type="InterPro" id="IPR010930">
    <property type="entry name" value="Flg_bb/hook_C_dom"/>
</dbReference>
<dbReference type="InterPro" id="IPR037925">
    <property type="entry name" value="FlgE/F/G-like"/>
</dbReference>
<evidence type="ECO:0000256" key="2">
    <source>
        <dbReference type="ARBA" id="ARBA00009677"/>
    </source>
</evidence>
<dbReference type="Proteomes" id="UP000017819">
    <property type="component" value="Unassembled WGS sequence"/>
</dbReference>
<dbReference type="Pfam" id="PF22692">
    <property type="entry name" value="LlgE_F_G_D1"/>
    <property type="match status" value="1"/>
</dbReference>
<evidence type="ECO:0000256" key="4">
    <source>
        <dbReference type="RuleBase" id="RU362116"/>
    </source>
</evidence>
<comment type="caution">
    <text evidence="8">The sequence shown here is derived from an EMBL/GenBank/DDBJ whole genome shotgun (WGS) entry which is preliminary data.</text>
</comment>
<keyword evidence="3 4" id="KW-0975">Bacterial flagellum</keyword>
<accession>V4R494</accession>
<feature type="domain" description="Flagellar basal body rod protein N-terminal" evidence="5">
    <location>
        <begin position="11"/>
        <end position="36"/>
    </location>
</feature>
<dbReference type="InterPro" id="IPR001444">
    <property type="entry name" value="Flag_bb_rod_N"/>
</dbReference>
<evidence type="ECO:0000256" key="1">
    <source>
        <dbReference type="ARBA" id="ARBA00004117"/>
    </source>
</evidence>
<keyword evidence="8" id="KW-0282">Flagellum</keyword>
<dbReference type="SUPFAM" id="SSF117143">
    <property type="entry name" value="Flagellar hook protein flgE"/>
    <property type="match status" value="1"/>
</dbReference>
<dbReference type="PANTHER" id="PTHR30435:SF19">
    <property type="entry name" value="FLAGELLAR BASAL-BODY ROD PROTEIN FLGG"/>
    <property type="match status" value="1"/>
</dbReference>
<feature type="domain" description="Flagellar basal-body/hook protein C-terminal" evidence="6">
    <location>
        <begin position="197"/>
        <end position="241"/>
    </location>
</feature>
<keyword evidence="8" id="KW-0966">Cell projection</keyword>
<dbReference type="InterPro" id="IPR053967">
    <property type="entry name" value="LlgE_F_G-like_D1"/>
</dbReference>
<dbReference type="InterPro" id="IPR012836">
    <property type="entry name" value="FlgF"/>
</dbReference>
<dbReference type="Pfam" id="PF06429">
    <property type="entry name" value="Flg_bbr_C"/>
    <property type="match status" value="1"/>
</dbReference>
<dbReference type="NCBIfam" id="TIGR03506">
    <property type="entry name" value="FlgEFG_subfam"/>
    <property type="match status" value="1"/>
</dbReference>
<sequence length="247" mass="26248">MMENAQLIGLSQQMALRRRMDVIANNIANLQTSGFRGESVVFEEYQMAKAEMNAPSRADSIISYVVDRASYRDHSAGTMRQTGSPLDVAIGGQGFFTVETPDGPAYTRDGGFQIDANGQLVTAAGYPVMSEGGPITFAADESGITFSADGTVSSSAGEKGRLAIVTVDDVSLLKAQGDNVFAAGDAVAQPAEDPRLMQGVLEGSNVSGVTQMTDMVSVNRTYQSIAKIIERTDELRRSTLSTLSRNS</sequence>
<proteinExistence type="inferred from homology"/>
<evidence type="ECO:0000313" key="8">
    <source>
        <dbReference type="EMBL" id="ESR26777.1"/>
    </source>
</evidence>
<feature type="domain" description="Flagellar hook protein FlgE/F/G-like D1" evidence="7">
    <location>
        <begin position="89"/>
        <end position="153"/>
    </location>
</feature>
<comment type="similarity">
    <text evidence="2 4">Belongs to the flagella basal body rod proteins family.</text>
</comment>
<keyword evidence="8" id="KW-0969">Cilium</keyword>
<gene>
    <name evidence="8" type="ORF">N177_0561</name>
</gene>
<dbReference type="InterPro" id="IPR020013">
    <property type="entry name" value="Flagellar_FlgE/F/G"/>
</dbReference>
<name>V4R494_9HYPH</name>
<dbReference type="AlphaFoldDB" id="V4R494"/>
<dbReference type="eggNOG" id="COG4786">
    <property type="taxonomic scope" value="Bacteria"/>
</dbReference>
<reference evidence="8 9" key="1">
    <citation type="journal article" date="2014" name="Genome Announc.">
        <title>Draft Genome Sequence of Lutibaculum baratangense Strain AMV1T, Isolated from a Mud Volcano in Andamans, India.</title>
        <authorList>
            <person name="Singh A."/>
            <person name="Sreenivas A."/>
            <person name="Sathyanarayana Reddy G."/>
            <person name="Pinnaka A.K."/>
            <person name="Shivaji S."/>
        </authorList>
    </citation>
    <scope>NUCLEOTIDE SEQUENCE [LARGE SCALE GENOMIC DNA]</scope>
    <source>
        <strain evidence="8 9">AMV1</strain>
    </source>
</reference>
<comment type="subunit">
    <text evidence="4">The basal body constitutes a major portion of the flagellar organelle and consists of five rings (E,L,P,S, and M) mounted on a central rod. The rod consists of about 26 subunits of FlgG in the distal portion, and FlgB, FlgC and FlgF are thought to build up the proximal portion of the rod with about 6 subunits each.</text>
</comment>
<dbReference type="PANTHER" id="PTHR30435">
    <property type="entry name" value="FLAGELLAR PROTEIN"/>
    <property type="match status" value="1"/>
</dbReference>
<comment type="subcellular location">
    <subcellularLocation>
        <location evidence="1 4">Bacterial flagellum basal body</location>
    </subcellularLocation>
</comment>
<protein>
    <recommendedName>
        <fullName evidence="4">Flagellar basal-body rod protein FlgF</fullName>
    </recommendedName>
</protein>
<evidence type="ECO:0000259" key="6">
    <source>
        <dbReference type="Pfam" id="PF06429"/>
    </source>
</evidence>
<dbReference type="OrthoDB" id="9804559at2"/>
<dbReference type="STRING" id="631454.N177_0561"/>
<dbReference type="PATRIC" id="fig|631454.5.peg.551"/>
<dbReference type="EMBL" id="AWXZ01000013">
    <property type="protein sequence ID" value="ESR26777.1"/>
    <property type="molecule type" value="Genomic_DNA"/>
</dbReference>
<dbReference type="Pfam" id="PF00460">
    <property type="entry name" value="Flg_bb_rod"/>
    <property type="match status" value="1"/>
</dbReference>
<evidence type="ECO:0000313" key="9">
    <source>
        <dbReference type="Proteomes" id="UP000017819"/>
    </source>
</evidence>
<organism evidence="8 9">
    <name type="scientific">Lutibaculum baratangense AMV1</name>
    <dbReference type="NCBI Taxonomy" id="631454"/>
    <lineage>
        <taxon>Bacteria</taxon>
        <taxon>Pseudomonadati</taxon>
        <taxon>Pseudomonadota</taxon>
        <taxon>Alphaproteobacteria</taxon>
        <taxon>Hyphomicrobiales</taxon>
        <taxon>Tepidamorphaceae</taxon>
        <taxon>Lutibaculum</taxon>
    </lineage>
</organism>
<evidence type="ECO:0000256" key="3">
    <source>
        <dbReference type="ARBA" id="ARBA00023143"/>
    </source>
</evidence>
<dbReference type="GO" id="GO:0071978">
    <property type="term" value="P:bacterial-type flagellum-dependent swarming motility"/>
    <property type="evidence" value="ECO:0007669"/>
    <property type="project" value="TreeGrafter"/>
</dbReference>
<evidence type="ECO:0000259" key="5">
    <source>
        <dbReference type="Pfam" id="PF00460"/>
    </source>
</evidence>
<dbReference type="GO" id="GO:0030694">
    <property type="term" value="C:bacterial-type flagellum basal body, rod"/>
    <property type="evidence" value="ECO:0007669"/>
    <property type="project" value="UniProtKB-UniRule"/>
</dbReference>
<keyword evidence="9" id="KW-1185">Reference proteome</keyword>
<evidence type="ECO:0000259" key="7">
    <source>
        <dbReference type="Pfam" id="PF22692"/>
    </source>
</evidence>